<reference evidence="2" key="2">
    <citation type="submission" date="2018-05" db="EMBL/GenBank/DDBJ databases">
        <title>OgluRS3 (Oryza glumaepatula Reference Sequence Version 3).</title>
        <authorList>
            <person name="Zhang J."/>
            <person name="Kudrna D."/>
            <person name="Lee S."/>
            <person name="Talag J."/>
            <person name="Welchert J."/>
            <person name="Wing R.A."/>
        </authorList>
    </citation>
    <scope>NUCLEOTIDE SEQUENCE [LARGE SCALE GENOMIC DNA]</scope>
</reference>
<evidence type="ECO:0000256" key="1">
    <source>
        <dbReference type="SAM" id="MobiDB-lite"/>
    </source>
</evidence>
<dbReference type="Gramene" id="OGLUM02G06090.1">
    <property type="protein sequence ID" value="OGLUM02G06090.1"/>
    <property type="gene ID" value="OGLUM02G06090"/>
</dbReference>
<organism evidence="2">
    <name type="scientific">Oryza glumipatula</name>
    <dbReference type="NCBI Taxonomy" id="40148"/>
    <lineage>
        <taxon>Eukaryota</taxon>
        <taxon>Viridiplantae</taxon>
        <taxon>Streptophyta</taxon>
        <taxon>Embryophyta</taxon>
        <taxon>Tracheophyta</taxon>
        <taxon>Spermatophyta</taxon>
        <taxon>Magnoliopsida</taxon>
        <taxon>Liliopsida</taxon>
        <taxon>Poales</taxon>
        <taxon>Poaceae</taxon>
        <taxon>BOP clade</taxon>
        <taxon>Oryzoideae</taxon>
        <taxon>Oryzeae</taxon>
        <taxon>Oryzinae</taxon>
        <taxon>Oryza</taxon>
    </lineage>
</organism>
<proteinExistence type="predicted"/>
<feature type="region of interest" description="Disordered" evidence="1">
    <location>
        <begin position="39"/>
        <end position="68"/>
    </location>
</feature>
<evidence type="ECO:0000313" key="2">
    <source>
        <dbReference type="EnsemblPlants" id="OGLUM02G06090.1"/>
    </source>
</evidence>
<accession>A0A0D9YNA3</accession>
<dbReference type="Proteomes" id="UP000026961">
    <property type="component" value="Chromosome 2"/>
</dbReference>
<evidence type="ECO:0000313" key="3">
    <source>
        <dbReference type="Proteomes" id="UP000026961"/>
    </source>
</evidence>
<keyword evidence="3" id="KW-1185">Reference proteome</keyword>
<dbReference type="EnsemblPlants" id="OGLUM02G06090.1">
    <property type="protein sequence ID" value="OGLUM02G06090.1"/>
    <property type="gene ID" value="OGLUM02G06090"/>
</dbReference>
<sequence>MGEEEKIMAAGKKMVRVREFIMEKDLPAVEELERLCQAGLSGDNGAGGGGGKKKKRGMSLSVETRSWE</sequence>
<reference evidence="2" key="1">
    <citation type="submission" date="2015-04" db="UniProtKB">
        <authorList>
            <consortium name="EnsemblPlants"/>
        </authorList>
    </citation>
    <scope>IDENTIFICATION</scope>
</reference>
<name>A0A0D9YNA3_9ORYZ</name>
<dbReference type="AlphaFoldDB" id="A0A0D9YNA3"/>
<dbReference type="HOGENOM" id="CLU_2798057_0_0_1"/>
<protein>
    <submittedName>
        <fullName evidence="2">Uncharacterized protein</fullName>
    </submittedName>
</protein>
<dbReference type="STRING" id="40148.A0A0D9YNA3"/>